<dbReference type="Pfam" id="PF00646">
    <property type="entry name" value="F-box"/>
    <property type="match status" value="1"/>
</dbReference>
<protein>
    <submittedName>
        <fullName evidence="2 4">F-box domain-containing protein</fullName>
    </submittedName>
</protein>
<dbReference type="WormBase" id="SRAE_1000318800">
    <property type="protein sequence ID" value="SRP01322"/>
    <property type="gene ID" value="WBGene00259805"/>
</dbReference>
<sequence length="329" mass="38639">MFAQDDSSNFFITSLPNEVLKLILQNVNWKTIYNIRLVSRFFNLFVLTNLDSLPKPRLMGLNISSFEMNNGSIICSCKLINSIKTISIENFNFSLQNYKIRELIKCLQRMDLTNVVSININATGKTIIFDILNHFFSLKTKVYFLKLFIDRNQSFEKFSSFIQKMKYVTHLDIRKICFHNQSIPQDYTLPMINDMRNLSIFECECTHFVNSKMVNNLFSNNKELYKMDILSKCYNFEVDLINGIVDRQSICTGEDNCHNNYFVSFPHQNAIEAYVDVRNFFPCKTYNVVHDGKKIGRFNAYKRCNKCDSTKCITFQYYKSYSRQNGTNL</sequence>
<dbReference type="WBParaSite" id="SRAE_1000318800.1">
    <property type="protein sequence ID" value="SRAE_1000318800.1"/>
    <property type="gene ID" value="WBGene00259805"/>
</dbReference>
<evidence type="ECO:0000313" key="3">
    <source>
        <dbReference type="Proteomes" id="UP000035682"/>
    </source>
</evidence>
<name>A0A090LBM6_STRRB</name>
<keyword evidence="3" id="KW-1185">Reference proteome</keyword>
<dbReference type="GeneID" id="36377300"/>
<evidence type="ECO:0000313" key="4">
    <source>
        <dbReference type="WBParaSite" id="SRAE_1000318800.1"/>
    </source>
</evidence>
<gene>
    <name evidence="2 4 5" type="ORF">SRAE_1000318800</name>
</gene>
<organism evidence="2">
    <name type="scientific">Strongyloides ratti</name>
    <name type="common">Parasitic roundworm</name>
    <dbReference type="NCBI Taxonomy" id="34506"/>
    <lineage>
        <taxon>Eukaryota</taxon>
        <taxon>Metazoa</taxon>
        <taxon>Ecdysozoa</taxon>
        <taxon>Nematoda</taxon>
        <taxon>Chromadorea</taxon>
        <taxon>Rhabditida</taxon>
        <taxon>Tylenchina</taxon>
        <taxon>Panagrolaimomorpha</taxon>
        <taxon>Strongyloidoidea</taxon>
        <taxon>Strongyloididae</taxon>
        <taxon>Strongyloides</taxon>
    </lineage>
</organism>
<evidence type="ECO:0000313" key="5">
    <source>
        <dbReference type="WormBase" id="SRAE_1000318800"/>
    </source>
</evidence>
<dbReference type="Proteomes" id="UP000035682">
    <property type="component" value="Unplaced"/>
</dbReference>
<accession>A0A090LBM6</accession>
<dbReference type="PROSITE" id="PS50181">
    <property type="entry name" value="FBOX"/>
    <property type="match status" value="1"/>
</dbReference>
<dbReference type="InterPro" id="IPR001810">
    <property type="entry name" value="F-box_dom"/>
</dbReference>
<dbReference type="InterPro" id="IPR036047">
    <property type="entry name" value="F-box-like_dom_sf"/>
</dbReference>
<evidence type="ECO:0000313" key="2">
    <source>
        <dbReference type="EMBL" id="CEF64935.1"/>
    </source>
</evidence>
<dbReference type="EMBL" id="LN609528">
    <property type="protein sequence ID" value="CEF64935.1"/>
    <property type="molecule type" value="Genomic_DNA"/>
</dbReference>
<reference evidence="2 3" key="1">
    <citation type="submission" date="2014-09" db="EMBL/GenBank/DDBJ databases">
        <authorList>
            <person name="Martin A.A."/>
        </authorList>
    </citation>
    <scope>NUCLEOTIDE SEQUENCE</scope>
    <source>
        <strain evidence="3">ED321</strain>
        <strain evidence="2">ED321 Heterogonic</strain>
    </source>
</reference>
<dbReference type="CTD" id="36377300"/>
<dbReference type="SUPFAM" id="SSF81383">
    <property type="entry name" value="F-box domain"/>
    <property type="match status" value="1"/>
</dbReference>
<reference evidence="4" key="2">
    <citation type="submission" date="2020-12" db="UniProtKB">
        <authorList>
            <consortium name="WormBaseParasite"/>
        </authorList>
    </citation>
    <scope>IDENTIFICATION</scope>
</reference>
<proteinExistence type="predicted"/>
<feature type="domain" description="F-box" evidence="1">
    <location>
        <begin position="9"/>
        <end position="57"/>
    </location>
</feature>
<evidence type="ECO:0000259" key="1">
    <source>
        <dbReference type="PROSITE" id="PS50181"/>
    </source>
</evidence>
<dbReference type="AlphaFoldDB" id="A0A090LBM6"/>
<dbReference type="RefSeq" id="XP_024504136.1">
    <property type="nucleotide sequence ID" value="XM_024650349.1"/>
</dbReference>